<feature type="transmembrane region" description="Helical" evidence="5">
    <location>
        <begin position="224"/>
        <end position="241"/>
    </location>
</feature>
<keyword evidence="4 5" id="KW-0472">Membrane</keyword>
<feature type="transmembrane region" description="Helical" evidence="5">
    <location>
        <begin position="42"/>
        <end position="61"/>
    </location>
</feature>
<feature type="transmembrane region" description="Helical" evidence="5">
    <location>
        <begin position="183"/>
        <end position="198"/>
    </location>
</feature>
<evidence type="ECO:0000256" key="5">
    <source>
        <dbReference type="SAM" id="Phobius"/>
    </source>
</evidence>
<dbReference type="AlphaFoldDB" id="A0AAW8E4F8"/>
<dbReference type="InterPro" id="IPR007016">
    <property type="entry name" value="O-antigen_ligase-rel_domated"/>
</dbReference>
<comment type="caution">
    <text evidence="7">The sequence shown here is derived from an EMBL/GenBank/DDBJ whole genome shotgun (WGS) entry which is preliminary data.</text>
</comment>
<keyword evidence="2 5" id="KW-0812">Transmembrane</keyword>
<accession>A0AAW8E4F8</accession>
<evidence type="ECO:0000256" key="1">
    <source>
        <dbReference type="ARBA" id="ARBA00004141"/>
    </source>
</evidence>
<dbReference type="InterPro" id="IPR051533">
    <property type="entry name" value="WaaL-like"/>
</dbReference>
<evidence type="ECO:0000313" key="7">
    <source>
        <dbReference type="EMBL" id="MDP9926663.1"/>
    </source>
</evidence>
<evidence type="ECO:0000256" key="4">
    <source>
        <dbReference type="ARBA" id="ARBA00023136"/>
    </source>
</evidence>
<dbReference type="GO" id="GO:0016874">
    <property type="term" value="F:ligase activity"/>
    <property type="evidence" value="ECO:0007669"/>
    <property type="project" value="UniProtKB-KW"/>
</dbReference>
<gene>
    <name evidence="7" type="ORF">J2W25_005712</name>
</gene>
<feature type="transmembrane region" description="Helical" evidence="5">
    <location>
        <begin position="126"/>
        <end position="147"/>
    </location>
</feature>
<proteinExistence type="predicted"/>
<feature type="transmembrane region" description="Helical" evidence="5">
    <location>
        <begin position="68"/>
        <end position="84"/>
    </location>
</feature>
<name>A0AAW8E4F8_9BURK</name>
<organism evidence="7 8">
    <name type="scientific">Variovorax boronicumulans</name>
    <dbReference type="NCBI Taxonomy" id="436515"/>
    <lineage>
        <taxon>Bacteria</taxon>
        <taxon>Pseudomonadati</taxon>
        <taxon>Pseudomonadota</taxon>
        <taxon>Betaproteobacteria</taxon>
        <taxon>Burkholderiales</taxon>
        <taxon>Comamonadaceae</taxon>
        <taxon>Variovorax</taxon>
    </lineage>
</organism>
<evidence type="ECO:0000259" key="6">
    <source>
        <dbReference type="Pfam" id="PF04932"/>
    </source>
</evidence>
<reference evidence="7" key="1">
    <citation type="submission" date="2023-07" db="EMBL/GenBank/DDBJ databases">
        <title>Sorghum-associated microbial communities from plants grown in Nebraska, USA.</title>
        <authorList>
            <person name="Schachtman D."/>
        </authorList>
    </citation>
    <scope>NUCLEOTIDE SEQUENCE</scope>
    <source>
        <strain evidence="7">DS2795</strain>
    </source>
</reference>
<dbReference type="Proteomes" id="UP001244295">
    <property type="component" value="Unassembled WGS sequence"/>
</dbReference>
<evidence type="ECO:0000313" key="8">
    <source>
        <dbReference type="Proteomes" id="UP001244295"/>
    </source>
</evidence>
<evidence type="ECO:0000256" key="2">
    <source>
        <dbReference type="ARBA" id="ARBA00022692"/>
    </source>
</evidence>
<keyword evidence="7" id="KW-0436">Ligase</keyword>
<feature type="transmembrane region" description="Helical" evidence="5">
    <location>
        <begin position="314"/>
        <end position="332"/>
    </location>
</feature>
<feature type="transmembrane region" description="Helical" evidence="5">
    <location>
        <begin position="159"/>
        <end position="176"/>
    </location>
</feature>
<dbReference type="EMBL" id="JAUSRR010000012">
    <property type="protein sequence ID" value="MDP9926663.1"/>
    <property type="molecule type" value="Genomic_DNA"/>
</dbReference>
<comment type="subcellular location">
    <subcellularLocation>
        <location evidence="1">Membrane</location>
        <topology evidence="1">Multi-pass membrane protein</topology>
    </subcellularLocation>
</comment>
<protein>
    <submittedName>
        <fullName evidence="7">O-antigen ligase</fullName>
    </submittedName>
</protein>
<keyword evidence="3 5" id="KW-1133">Transmembrane helix</keyword>
<dbReference type="PANTHER" id="PTHR37422:SF13">
    <property type="entry name" value="LIPOPOLYSACCHARIDE BIOSYNTHESIS PROTEIN PA4999-RELATED"/>
    <property type="match status" value="1"/>
</dbReference>
<sequence length="391" mass="43456">MRSGVAMRKSFFTMFFLAGAIYLLLVSGGVFPYAQDDQVKSAIKGAMLFVAGFYLSSFGIGRSAFRPVGAFLFIGLTIGCVALGRSEHLGFSLEKIDGAIVCSAVIALLLDRAYSRFGERAFHEAFIAWAFCLLLLTLGYKAQFGLFDRDVRYFLNGPIVYGWLMGVCGVISFHLWSETRRRIFLIAFVLFFIALIWTESKGSVFGFAVGMAFYLLMNFKKSLVLSLGTVGCFLIFNFFFADQILELLDGTRFSAIGRIYSGELSEADDGSVGTRVVLVEKAFQDFKENPLSGIGLGQFSLGEYRYPHNQHLEIFAEMGVFVGLLHVFFVLFSFWRATLLNRAIILIFAVGASFSGDISYLRFLYSFCLIGIVSGGSGLRNWKSAEFSNSR</sequence>
<evidence type="ECO:0000256" key="3">
    <source>
        <dbReference type="ARBA" id="ARBA00022989"/>
    </source>
</evidence>
<dbReference type="RefSeq" id="WP_307638332.1">
    <property type="nucleotide sequence ID" value="NZ_JAUSRR010000012.1"/>
</dbReference>
<feature type="transmembrane region" description="Helical" evidence="5">
    <location>
        <begin position="339"/>
        <end position="356"/>
    </location>
</feature>
<dbReference type="GO" id="GO:0016020">
    <property type="term" value="C:membrane"/>
    <property type="evidence" value="ECO:0007669"/>
    <property type="project" value="UniProtKB-SubCell"/>
</dbReference>
<dbReference type="Pfam" id="PF04932">
    <property type="entry name" value="Wzy_C"/>
    <property type="match status" value="1"/>
</dbReference>
<feature type="domain" description="O-antigen ligase-related" evidence="6">
    <location>
        <begin position="186"/>
        <end position="326"/>
    </location>
</feature>
<dbReference type="PANTHER" id="PTHR37422">
    <property type="entry name" value="TEICHURONIC ACID BIOSYNTHESIS PROTEIN TUAE"/>
    <property type="match status" value="1"/>
</dbReference>